<dbReference type="AlphaFoldDB" id="W9VX61"/>
<dbReference type="GeneID" id="19179016"/>
<accession>W9VX61</accession>
<organism evidence="2 3">
    <name type="scientific">Cladophialophora yegresii CBS 114405</name>
    <dbReference type="NCBI Taxonomy" id="1182544"/>
    <lineage>
        <taxon>Eukaryota</taxon>
        <taxon>Fungi</taxon>
        <taxon>Dikarya</taxon>
        <taxon>Ascomycota</taxon>
        <taxon>Pezizomycotina</taxon>
        <taxon>Eurotiomycetes</taxon>
        <taxon>Chaetothyriomycetidae</taxon>
        <taxon>Chaetothyriales</taxon>
        <taxon>Herpotrichiellaceae</taxon>
        <taxon>Cladophialophora</taxon>
    </lineage>
</organism>
<evidence type="ECO:0000256" key="1">
    <source>
        <dbReference type="SAM" id="MobiDB-lite"/>
    </source>
</evidence>
<reference evidence="2 3" key="1">
    <citation type="submission" date="2013-03" db="EMBL/GenBank/DDBJ databases">
        <title>The Genome Sequence of Cladophialophora yegresii CBS 114405.</title>
        <authorList>
            <consortium name="The Broad Institute Genomics Platform"/>
            <person name="Cuomo C."/>
            <person name="de Hoog S."/>
            <person name="Gorbushina A."/>
            <person name="Walker B."/>
            <person name="Young S.K."/>
            <person name="Zeng Q."/>
            <person name="Gargeya S."/>
            <person name="Fitzgerald M."/>
            <person name="Haas B."/>
            <person name="Abouelleil A."/>
            <person name="Allen A.W."/>
            <person name="Alvarado L."/>
            <person name="Arachchi H.M."/>
            <person name="Berlin A.M."/>
            <person name="Chapman S.B."/>
            <person name="Gainer-Dewar J."/>
            <person name="Goldberg J."/>
            <person name="Griggs A."/>
            <person name="Gujja S."/>
            <person name="Hansen M."/>
            <person name="Howarth C."/>
            <person name="Imamovic A."/>
            <person name="Ireland A."/>
            <person name="Larimer J."/>
            <person name="McCowan C."/>
            <person name="Murphy C."/>
            <person name="Pearson M."/>
            <person name="Poon T.W."/>
            <person name="Priest M."/>
            <person name="Roberts A."/>
            <person name="Saif S."/>
            <person name="Shea T."/>
            <person name="Sisk P."/>
            <person name="Sykes S."/>
            <person name="Wortman J."/>
            <person name="Nusbaum C."/>
            <person name="Birren B."/>
        </authorList>
    </citation>
    <scope>NUCLEOTIDE SEQUENCE [LARGE SCALE GENOMIC DNA]</scope>
    <source>
        <strain evidence="2 3">CBS 114405</strain>
    </source>
</reference>
<name>W9VX61_9EURO</name>
<evidence type="ECO:0000313" key="2">
    <source>
        <dbReference type="EMBL" id="EXJ60278.1"/>
    </source>
</evidence>
<dbReference type="EMBL" id="AMGW01000003">
    <property type="protein sequence ID" value="EXJ60278.1"/>
    <property type="molecule type" value="Genomic_DNA"/>
</dbReference>
<dbReference type="OrthoDB" id="4154296at2759"/>
<dbReference type="RefSeq" id="XP_007756631.1">
    <property type="nucleotide sequence ID" value="XM_007758441.1"/>
</dbReference>
<feature type="compositionally biased region" description="Pro residues" evidence="1">
    <location>
        <begin position="47"/>
        <end position="58"/>
    </location>
</feature>
<feature type="region of interest" description="Disordered" evidence="1">
    <location>
        <begin position="1"/>
        <end position="90"/>
    </location>
</feature>
<keyword evidence="3" id="KW-1185">Reference proteome</keyword>
<comment type="caution">
    <text evidence="2">The sequence shown here is derived from an EMBL/GenBank/DDBJ whole genome shotgun (WGS) entry which is preliminary data.</text>
</comment>
<dbReference type="HOGENOM" id="CLU_095786_0_0_1"/>
<gene>
    <name evidence="2" type="ORF">A1O7_04430</name>
</gene>
<dbReference type="VEuPathDB" id="FungiDB:A1O7_04430"/>
<dbReference type="Proteomes" id="UP000019473">
    <property type="component" value="Unassembled WGS sequence"/>
</dbReference>
<proteinExistence type="predicted"/>
<feature type="region of interest" description="Disordered" evidence="1">
    <location>
        <begin position="193"/>
        <end position="228"/>
    </location>
</feature>
<feature type="compositionally biased region" description="Polar residues" evidence="1">
    <location>
        <begin position="21"/>
        <end position="35"/>
    </location>
</feature>
<sequence>MTFRFSEFAKRGKSGNPWSEADNSTGPSRPMTANSYDFRPSPRQPSRSPPPPIAPRPAPSRNDTPLLECSYDNGTGRLDPRLAREQGLPATIQTTDQLADFIKTRYQEQTYSWSPSLASQYSYVPDSPATGLYRRASRRGSRPSFQSTRTTSNPIVAGLRNKYATPPVDCVLPGATRRHKYEGFWLARGTMRKTEADMKDRNKRWKKAREERPASSNGPYVETSGWYD</sequence>
<evidence type="ECO:0000313" key="3">
    <source>
        <dbReference type="Proteomes" id="UP000019473"/>
    </source>
</evidence>
<protein>
    <submittedName>
        <fullName evidence="2">Uncharacterized protein</fullName>
    </submittedName>
</protein>